<dbReference type="RefSeq" id="WP_143286594.1">
    <property type="nucleotide sequence ID" value="NZ_MTJZ01000013.1"/>
</dbReference>
<accession>A0A1R1JBP0</accession>
<feature type="non-terminal residue" evidence="3">
    <location>
        <position position="1"/>
    </location>
</feature>
<dbReference type="SUPFAM" id="SSF159594">
    <property type="entry name" value="XCC0632-like"/>
    <property type="match status" value="1"/>
</dbReference>
<evidence type="ECO:0000256" key="1">
    <source>
        <dbReference type="SAM" id="MobiDB-lite"/>
    </source>
</evidence>
<dbReference type="Proteomes" id="UP000187194">
    <property type="component" value="Unassembled WGS sequence"/>
</dbReference>
<dbReference type="Pfam" id="PF03886">
    <property type="entry name" value="ABC_trans_aux"/>
    <property type="match status" value="1"/>
</dbReference>
<feature type="region of interest" description="Disordered" evidence="1">
    <location>
        <begin position="107"/>
        <end position="135"/>
    </location>
</feature>
<dbReference type="Gene3D" id="3.40.50.10610">
    <property type="entry name" value="ABC-type transport auxiliary lipoprotein component"/>
    <property type="match status" value="1"/>
</dbReference>
<organism evidence="3 4">
    <name type="scientific">Burkholderia ubonensis</name>
    <dbReference type="NCBI Taxonomy" id="101571"/>
    <lineage>
        <taxon>Bacteria</taxon>
        <taxon>Pseudomonadati</taxon>
        <taxon>Pseudomonadota</taxon>
        <taxon>Betaproteobacteria</taxon>
        <taxon>Burkholderiales</taxon>
        <taxon>Burkholderiaceae</taxon>
        <taxon>Burkholderia</taxon>
        <taxon>Burkholderia cepacia complex</taxon>
    </lineage>
</organism>
<feature type="domain" description="ABC-type transport auxiliary lipoprotein component" evidence="2">
    <location>
        <begin position="1"/>
        <end position="93"/>
    </location>
</feature>
<reference evidence="3 4" key="1">
    <citation type="submission" date="2017-01" db="EMBL/GenBank/DDBJ databases">
        <title>Phylogeographic, genomic and meropenem susceptibility analysis of Burkholderia ubonensis.</title>
        <authorList>
            <person name="Price E.P."/>
            <person name="Sarovich D.S."/>
            <person name="Webb J.R."/>
            <person name="Hall C.M."/>
            <person name="Sahl J.W."/>
            <person name="Kaestli M."/>
            <person name="Mayo M."/>
            <person name="Harrington G."/>
            <person name="Baker A.L."/>
            <person name="Sidak-Loftis L.C."/>
            <person name="Lummis M."/>
            <person name="Schupp J.M."/>
            <person name="Gillece J.D."/>
            <person name="Tuanyok A."/>
            <person name="Warner J."/>
            <person name="Busch J.D."/>
            <person name="Keim P."/>
            <person name="Currie B.J."/>
            <person name="Wagner D.M."/>
        </authorList>
    </citation>
    <scope>NUCLEOTIDE SEQUENCE [LARGE SCALE GENOMIC DNA]</scope>
    <source>
        <strain evidence="3 4">A21</strain>
    </source>
</reference>
<dbReference type="AlphaFoldDB" id="A0A1R1JBP0"/>
<proteinExistence type="predicted"/>
<evidence type="ECO:0000313" key="3">
    <source>
        <dbReference type="EMBL" id="OMG72744.1"/>
    </source>
</evidence>
<evidence type="ECO:0000259" key="2">
    <source>
        <dbReference type="Pfam" id="PF03886"/>
    </source>
</evidence>
<sequence length="135" mass="13943">LSDDLAAQLGTIDVVNSAYPAGVRVYRVSVNVQRFESWPGQRAALDAVWSVRAIGSQAVMTCRTSVAEPVAGGYDALVVGHRRAIGALAGRIAAGVRAMEESHALGAATASPSRTAATGISSGKSPAPVWPCRNR</sequence>
<evidence type="ECO:0000313" key="4">
    <source>
        <dbReference type="Proteomes" id="UP000187194"/>
    </source>
</evidence>
<feature type="compositionally biased region" description="Low complexity" evidence="1">
    <location>
        <begin position="107"/>
        <end position="118"/>
    </location>
</feature>
<dbReference type="InterPro" id="IPR005586">
    <property type="entry name" value="ABC_trans_aux"/>
</dbReference>
<gene>
    <name evidence="3" type="ORF">BW685_13640</name>
</gene>
<dbReference type="EMBL" id="MTJZ01000013">
    <property type="protein sequence ID" value="OMG72744.1"/>
    <property type="molecule type" value="Genomic_DNA"/>
</dbReference>
<comment type="caution">
    <text evidence="3">The sequence shown here is derived from an EMBL/GenBank/DDBJ whole genome shotgun (WGS) entry which is preliminary data.</text>
</comment>
<protein>
    <recommendedName>
        <fullName evidence="2">ABC-type transport auxiliary lipoprotein component domain-containing protein</fullName>
    </recommendedName>
</protein>
<name>A0A1R1JBP0_9BURK</name>